<dbReference type="OrthoDB" id="445326at2759"/>
<keyword evidence="3" id="KW-0698">rRNA processing</keyword>
<comment type="subcellular location">
    <subcellularLocation>
        <location evidence="1">Nucleus</location>
        <location evidence="1">Nucleolus</location>
    </subcellularLocation>
</comment>
<dbReference type="PANTHER" id="PTHR17039">
    <property type="entry name" value="U3 SMALL NUCLEOLAR RIBONUCLEOPROTEIN PROTEIN MPP10"/>
    <property type="match status" value="1"/>
</dbReference>
<feature type="region of interest" description="Disordered" evidence="7">
    <location>
        <begin position="472"/>
        <end position="491"/>
    </location>
</feature>
<keyword evidence="4" id="KW-0539">Nucleus</keyword>
<evidence type="ECO:0000256" key="5">
    <source>
        <dbReference type="ARBA" id="ARBA00023274"/>
    </source>
</evidence>
<dbReference type="GO" id="GO:0006364">
    <property type="term" value="P:rRNA processing"/>
    <property type="evidence" value="ECO:0007669"/>
    <property type="project" value="UniProtKB-KW"/>
</dbReference>
<name>A0A1J1H2P9_PLARL</name>
<evidence type="ECO:0000256" key="3">
    <source>
        <dbReference type="ARBA" id="ARBA00022552"/>
    </source>
</evidence>
<dbReference type="Pfam" id="PF04006">
    <property type="entry name" value="Mpp10"/>
    <property type="match status" value="1"/>
</dbReference>
<proteinExistence type="inferred from homology"/>
<keyword evidence="9" id="KW-1185">Reference proteome</keyword>
<feature type="region of interest" description="Disordered" evidence="7">
    <location>
        <begin position="638"/>
        <end position="660"/>
    </location>
</feature>
<dbReference type="EMBL" id="LN835301">
    <property type="protein sequence ID" value="CRG99132.1"/>
    <property type="molecule type" value="Genomic_DNA"/>
</dbReference>
<feature type="region of interest" description="Disordered" evidence="7">
    <location>
        <begin position="244"/>
        <end position="382"/>
    </location>
</feature>
<sequence>MEESIVKKYIDIINLLHKNTQIISNKNNEKEKNELIEMIEYFSNILIKYFYDEFQMDNISISKSEFDSDQLWYFIECLIKEKKLKDLSNFFNSYEKKIEKNENKRKDQINSSKLEEEAKIEKKNINNCRNNDNEILKRKRKVNEDKEDTNENVGKKKKEEENNENEKKKNNEITEIEDKFFNFNEMEEFLDKEEKRVLHNQTEDNSEEDLLYASATEYDLNEFNCSYKEAKELKYHDFYKDKKEIKEKKRKNNEENENEYDEEEDKNENENEEDENEEDEDENENENEYDEEEDENENEEDENEEDEDENENENEYDEEEDENENENEEDENEEDEDEDENENENEYDEEEDENEEDEEENKENKSFNEYYDAEESNVYSKNNNKYNDEKIERELDEMNEFDSMHSESEDPNIHDMMKDKEKIEKELIEKKHWSLTGEVFGYDRPKNSILKLNVDIPKINTYNKNDVLINKNIGNVDNSSENEESDNKKKNNKINSLTEEIELVVKQRIKNMLFDDVEKKCIEDLDITDNNNNDEVNFDNLNFSKSKVSLVDEYTKKYEEEIKNSQSKNKEINLQKIEIMNIFKKIMHCCDSLSNDYYIPKPVLLNDKNNKIASLNIEECVPIILSDKSKKAPEEIFKPNHIKQPNEMNKQEKKSLRKSKKVKRKKNLLHHFKDSNINELKNRNNYLMEKNKKQKEEKLNKIKFGISLREKLSLDKSDNRYNFNKDIARAINFDKKKK</sequence>
<dbReference type="GeneID" id="39735233"/>
<dbReference type="RefSeq" id="XP_028532140.1">
    <property type="nucleotide sequence ID" value="XM_028675564.1"/>
</dbReference>
<organism evidence="8 9">
    <name type="scientific">Plasmodium relictum</name>
    <dbReference type="NCBI Taxonomy" id="85471"/>
    <lineage>
        <taxon>Eukaryota</taxon>
        <taxon>Sar</taxon>
        <taxon>Alveolata</taxon>
        <taxon>Apicomplexa</taxon>
        <taxon>Aconoidasida</taxon>
        <taxon>Haemosporida</taxon>
        <taxon>Plasmodiidae</taxon>
        <taxon>Plasmodium</taxon>
        <taxon>Plasmodium (Haemamoeba)</taxon>
    </lineage>
</organism>
<evidence type="ECO:0000313" key="9">
    <source>
        <dbReference type="Proteomes" id="UP000220158"/>
    </source>
</evidence>
<evidence type="ECO:0000256" key="2">
    <source>
        <dbReference type="ARBA" id="ARBA00022517"/>
    </source>
</evidence>
<protein>
    <submittedName>
        <fullName evidence="8">U3 small nucleolar ribonucleoprotein protein MPP10, putative</fullName>
    </submittedName>
</protein>
<dbReference type="GO" id="GO:0032040">
    <property type="term" value="C:small-subunit processome"/>
    <property type="evidence" value="ECO:0007669"/>
    <property type="project" value="TreeGrafter"/>
</dbReference>
<reference evidence="8 9" key="1">
    <citation type="submission" date="2015-04" db="EMBL/GenBank/DDBJ databases">
        <authorList>
            <consortium name="Pathogen Informatics"/>
        </authorList>
    </citation>
    <scope>NUCLEOTIDE SEQUENCE [LARGE SCALE GENOMIC DNA]</scope>
    <source>
        <strain evidence="8 9">SGS1</strain>
    </source>
</reference>
<comment type="similarity">
    <text evidence="6">Belongs to the MPP10 family.</text>
</comment>
<evidence type="ECO:0000256" key="7">
    <source>
        <dbReference type="SAM" id="MobiDB-lite"/>
    </source>
</evidence>
<keyword evidence="5 8" id="KW-0687">Ribonucleoprotein</keyword>
<feature type="compositionally biased region" description="Basic and acidic residues" evidence="7">
    <location>
        <begin position="153"/>
        <end position="170"/>
    </location>
</feature>
<dbReference type="PANTHER" id="PTHR17039:SF0">
    <property type="entry name" value="U3 SMALL NUCLEOLAR RIBONUCLEOPROTEIN PROTEIN MPP10"/>
    <property type="match status" value="1"/>
</dbReference>
<dbReference type="AlphaFoldDB" id="A0A1J1H2P9"/>
<dbReference type="GO" id="GO:0034457">
    <property type="term" value="C:Mpp10 complex"/>
    <property type="evidence" value="ECO:0007669"/>
    <property type="project" value="InterPro"/>
</dbReference>
<dbReference type="GO" id="GO:0005732">
    <property type="term" value="C:sno(s)RNA-containing ribonucleoprotein complex"/>
    <property type="evidence" value="ECO:0007669"/>
    <property type="project" value="InterPro"/>
</dbReference>
<dbReference type="KEGG" id="prel:PRELSG_0610700"/>
<keyword evidence="2" id="KW-0690">Ribosome biogenesis</keyword>
<dbReference type="Proteomes" id="UP000220158">
    <property type="component" value="Chromosome 6"/>
</dbReference>
<gene>
    <name evidence="8" type="primary">MPP10</name>
    <name evidence="8" type="ORF">PRELSG_0610700</name>
</gene>
<accession>A0A1J1H2P9</accession>
<feature type="compositionally biased region" description="Acidic residues" evidence="7">
    <location>
        <begin position="255"/>
        <end position="361"/>
    </location>
</feature>
<evidence type="ECO:0000313" key="8">
    <source>
        <dbReference type="EMBL" id="CRG99132.1"/>
    </source>
</evidence>
<dbReference type="VEuPathDB" id="PlasmoDB:PRELSG_0610700"/>
<evidence type="ECO:0000256" key="6">
    <source>
        <dbReference type="ARBA" id="ARBA00029455"/>
    </source>
</evidence>
<evidence type="ECO:0000256" key="4">
    <source>
        <dbReference type="ARBA" id="ARBA00023242"/>
    </source>
</evidence>
<evidence type="ECO:0000256" key="1">
    <source>
        <dbReference type="ARBA" id="ARBA00004604"/>
    </source>
</evidence>
<dbReference type="OMA" id="MHRFVEE"/>
<feature type="region of interest" description="Disordered" evidence="7">
    <location>
        <begin position="139"/>
        <end position="170"/>
    </location>
</feature>
<dbReference type="InterPro" id="IPR012173">
    <property type="entry name" value="Mpp10"/>
</dbReference>